<keyword evidence="2" id="KW-1185">Reference proteome</keyword>
<proteinExistence type="predicted"/>
<dbReference type="Proteomes" id="UP000276254">
    <property type="component" value="Plasmid unnamed1"/>
</dbReference>
<accession>A0A494THM4</accession>
<keyword evidence="1" id="KW-0614">Plasmid</keyword>
<sequence length="60" mass="6475">MAVVSTLGEIRPALGNILPDPERPAIAFGNHSLLIAVIMVDHLLGDTNAHRDFLKQSART</sequence>
<organism evidence="1 2">
    <name type="scientific">Sphingomonas paeninsulae</name>
    <dbReference type="NCBI Taxonomy" id="2319844"/>
    <lineage>
        <taxon>Bacteria</taxon>
        <taxon>Pseudomonadati</taxon>
        <taxon>Pseudomonadota</taxon>
        <taxon>Alphaproteobacteria</taxon>
        <taxon>Sphingomonadales</taxon>
        <taxon>Sphingomonadaceae</taxon>
        <taxon>Sphingomonas</taxon>
    </lineage>
</organism>
<protein>
    <submittedName>
        <fullName evidence="1">Uncharacterized protein</fullName>
    </submittedName>
</protein>
<dbReference type="AlphaFoldDB" id="A0A494THM4"/>
<evidence type="ECO:0000313" key="1">
    <source>
        <dbReference type="EMBL" id="AYJ85346.1"/>
    </source>
</evidence>
<dbReference type="EMBL" id="CP032828">
    <property type="protein sequence ID" value="AYJ85346.1"/>
    <property type="molecule type" value="Genomic_DNA"/>
</dbReference>
<dbReference type="KEGG" id="spha:D3Y57_04865"/>
<name>A0A494THM4_SPHPE</name>
<gene>
    <name evidence="1" type="ORF">D3Y57_04865</name>
</gene>
<reference evidence="1 2" key="1">
    <citation type="submission" date="2018-09" db="EMBL/GenBank/DDBJ databases">
        <title>Sphingomonas peninsula sp. nov., isolated from fildes peninsula, Antarctic soil.</title>
        <authorList>
            <person name="Yingchao G."/>
        </authorList>
    </citation>
    <scope>NUCLEOTIDE SEQUENCE [LARGE SCALE GENOMIC DNA]</scope>
    <source>
        <strain evidence="1 2">YZ-8</strain>
        <plasmid evidence="1 2">unnamed1</plasmid>
    </source>
</reference>
<geneLocation type="plasmid" evidence="1">
    <name>unnamed1</name>
</geneLocation>
<evidence type="ECO:0000313" key="2">
    <source>
        <dbReference type="Proteomes" id="UP000276254"/>
    </source>
</evidence>